<gene>
    <name evidence="2" type="ORF">DVR12_18020</name>
</gene>
<reference evidence="2 3" key="1">
    <citation type="submission" date="2018-07" db="EMBL/GenBank/DDBJ databases">
        <title>Chitinophaga K2CV101002-2 sp. nov., isolated from a monsoon evergreen broad-leaved forest soil.</title>
        <authorList>
            <person name="Lv Y."/>
        </authorList>
    </citation>
    <scope>NUCLEOTIDE SEQUENCE [LARGE SCALE GENOMIC DNA]</scope>
    <source>
        <strain evidence="2 3">GDMCC 1.1288</strain>
    </source>
</reference>
<dbReference type="RefSeq" id="WP_116977190.1">
    <property type="nucleotide sequence ID" value="NZ_QPMM01000010.1"/>
</dbReference>
<feature type="chain" id="PRO_5017544020" evidence="1">
    <location>
        <begin position="17"/>
        <end position="153"/>
    </location>
</feature>
<keyword evidence="3" id="KW-1185">Reference proteome</keyword>
<organism evidence="2 3">
    <name type="scientific">Chitinophaga silvatica</name>
    <dbReference type="NCBI Taxonomy" id="2282649"/>
    <lineage>
        <taxon>Bacteria</taxon>
        <taxon>Pseudomonadati</taxon>
        <taxon>Bacteroidota</taxon>
        <taxon>Chitinophagia</taxon>
        <taxon>Chitinophagales</taxon>
        <taxon>Chitinophagaceae</taxon>
        <taxon>Chitinophaga</taxon>
    </lineage>
</organism>
<dbReference type="PROSITE" id="PS51257">
    <property type="entry name" value="PROKAR_LIPOPROTEIN"/>
    <property type="match status" value="1"/>
</dbReference>
<evidence type="ECO:0000256" key="1">
    <source>
        <dbReference type="SAM" id="SignalP"/>
    </source>
</evidence>
<proteinExistence type="predicted"/>
<dbReference type="EMBL" id="QPMM01000010">
    <property type="protein sequence ID" value="RFS20468.1"/>
    <property type="molecule type" value="Genomic_DNA"/>
</dbReference>
<comment type="caution">
    <text evidence="2">The sequence shown here is derived from an EMBL/GenBank/DDBJ whole genome shotgun (WGS) entry which is preliminary data.</text>
</comment>
<accession>A0A3E1Y6E8</accession>
<evidence type="ECO:0000313" key="2">
    <source>
        <dbReference type="EMBL" id="RFS20468.1"/>
    </source>
</evidence>
<protein>
    <submittedName>
        <fullName evidence="2">Uncharacterized protein</fullName>
    </submittedName>
</protein>
<sequence length="153" mass="16640">MKLVHYCLLAALFVGAACQNPQKHDEKMAEQKADEATQSAQASAMHEAASDANAANAAVAAVQSAINAAMSKIPMPEFKKNNAKMLAEDFHKYLSELVNANSGKKAGEYMDKLNSLRDEYNKKVAAEKIDAEDKAKLEKYYNDMINAVQTAAP</sequence>
<dbReference type="AlphaFoldDB" id="A0A3E1Y6E8"/>
<feature type="signal peptide" evidence="1">
    <location>
        <begin position="1"/>
        <end position="16"/>
    </location>
</feature>
<evidence type="ECO:0000313" key="3">
    <source>
        <dbReference type="Proteomes" id="UP000260644"/>
    </source>
</evidence>
<name>A0A3E1Y6E8_9BACT</name>
<dbReference type="Proteomes" id="UP000260644">
    <property type="component" value="Unassembled WGS sequence"/>
</dbReference>
<keyword evidence="1" id="KW-0732">Signal</keyword>
<dbReference type="OrthoDB" id="678691at2"/>